<dbReference type="AlphaFoldDB" id="A0A9N9HU85"/>
<name>A0A9N9HU85_9GLOM</name>
<protein>
    <submittedName>
        <fullName evidence="2">10809_t:CDS:1</fullName>
    </submittedName>
</protein>
<comment type="caution">
    <text evidence="2">The sequence shown here is derived from an EMBL/GenBank/DDBJ whole genome shotgun (WGS) entry which is preliminary data.</text>
</comment>
<keyword evidence="1" id="KW-0812">Transmembrane</keyword>
<keyword evidence="1" id="KW-0472">Membrane</keyword>
<evidence type="ECO:0000256" key="1">
    <source>
        <dbReference type="SAM" id="Phobius"/>
    </source>
</evidence>
<accession>A0A9N9HU85</accession>
<keyword evidence="1" id="KW-1133">Transmembrane helix</keyword>
<keyword evidence="3" id="KW-1185">Reference proteome</keyword>
<sequence>MKDKFGANFAGHTLMSAFWILIVLRKLMELEIVPNKNLEHRPNVWAYTQEWALIYQFMNYNLQLISKVAEHGLLALSDCSEMSAMSND</sequence>
<dbReference type="EMBL" id="CAJVPQ010008366">
    <property type="protein sequence ID" value="CAG8706182.1"/>
    <property type="molecule type" value="Genomic_DNA"/>
</dbReference>
<dbReference type="Proteomes" id="UP000789570">
    <property type="component" value="Unassembled WGS sequence"/>
</dbReference>
<evidence type="ECO:0000313" key="3">
    <source>
        <dbReference type="Proteomes" id="UP000789570"/>
    </source>
</evidence>
<evidence type="ECO:0000313" key="2">
    <source>
        <dbReference type="EMBL" id="CAG8706182.1"/>
    </source>
</evidence>
<organism evidence="2 3">
    <name type="scientific">Funneliformis caledonium</name>
    <dbReference type="NCBI Taxonomy" id="1117310"/>
    <lineage>
        <taxon>Eukaryota</taxon>
        <taxon>Fungi</taxon>
        <taxon>Fungi incertae sedis</taxon>
        <taxon>Mucoromycota</taxon>
        <taxon>Glomeromycotina</taxon>
        <taxon>Glomeromycetes</taxon>
        <taxon>Glomerales</taxon>
        <taxon>Glomeraceae</taxon>
        <taxon>Funneliformis</taxon>
    </lineage>
</organism>
<reference evidence="2" key="1">
    <citation type="submission" date="2021-06" db="EMBL/GenBank/DDBJ databases">
        <authorList>
            <person name="Kallberg Y."/>
            <person name="Tangrot J."/>
            <person name="Rosling A."/>
        </authorList>
    </citation>
    <scope>NUCLEOTIDE SEQUENCE</scope>
    <source>
        <strain evidence="2">UK204</strain>
    </source>
</reference>
<feature type="transmembrane region" description="Helical" evidence="1">
    <location>
        <begin position="6"/>
        <end position="24"/>
    </location>
</feature>
<proteinExistence type="predicted"/>
<gene>
    <name evidence="2" type="ORF">FCALED_LOCUS13711</name>
</gene>